<dbReference type="AlphaFoldDB" id="A0A5C6VAI3"/>
<evidence type="ECO:0000313" key="2">
    <source>
        <dbReference type="Proteomes" id="UP000321363"/>
    </source>
</evidence>
<keyword evidence="2" id="KW-1185">Reference proteome</keyword>
<dbReference type="RefSeq" id="WP_158638683.1">
    <property type="nucleotide sequence ID" value="NZ_VOQF01000023.1"/>
</dbReference>
<proteinExistence type="predicted"/>
<dbReference type="Proteomes" id="UP000321363">
    <property type="component" value="Unassembled WGS sequence"/>
</dbReference>
<evidence type="ECO:0000313" key="1">
    <source>
        <dbReference type="EMBL" id="TXC81854.1"/>
    </source>
</evidence>
<dbReference type="OrthoDB" id="2425044at2"/>
<comment type="caution">
    <text evidence="1">The sequence shown here is derived from an EMBL/GenBank/DDBJ whole genome shotgun (WGS) entry which is preliminary data.</text>
</comment>
<dbReference type="EMBL" id="VOQF01000023">
    <property type="protein sequence ID" value="TXC81854.1"/>
    <property type="molecule type" value="Genomic_DNA"/>
</dbReference>
<reference evidence="1 2" key="1">
    <citation type="journal article" date="2005" name="Int. J. Syst. Evol. Microbiol.">
        <title>Bacillus litoralis sp. nov., isolated from a tidal flat of the Yellow Sea in Korea.</title>
        <authorList>
            <person name="Yoon J.H."/>
            <person name="Oh T.K."/>
        </authorList>
    </citation>
    <scope>NUCLEOTIDE SEQUENCE [LARGE SCALE GENOMIC DNA]</scope>
    <source>
        <strain evidence="1 2">SW-211</strain>
    </source>
</reference>
<protein>
    <submittedName>
        <fullName evidence="1">Uncharacterized protein</fullName>
    </submittedName>
</protein>
<organism evidence="1 2">
    <name type="scientific">Metabacillus litoralis</name>
    <dbReference type="NCBI Taxonomy" id="152268"/>
    <lineage>
        <taxon>Bacteria</taxon>
        <taxon>Bacillati</taxon>
        <taxon>Bacillota</taxon>
        <taxon>Bacilli</taxon>
        <taxon>Bacillales</taxon>
        <taxon>Bacillaceae</taxon>
        <taxon>Metabacillus</taxon>
    </lineage>
</organism>
<sequence length="145" mass="17082">MEILCDASEFFKSDDEEKREVILDKLKQGIDKVVKLKNWDSTPFDEAYNCMKKAGYNTNYVWKKPKNSPNRNYRAEVFIEHGLYSCDIFLIAKDKNGQEKVRKRVASEKPDELVFGRHLGELKWLSNNEVALFNYFKTNYNSLQL</sequence>
<accession>A0A5C6VAI3</accession>
<name>A0A5C6VAI3_9BACI</name>
<gene>
    <name evidence="1" type="ORF">FS935_21690</name>
</gene>